<evidence type="ECO:0000256" key="1">
    <source>
        <dbReference type="ARBA" id="ARBA00005495"/>
    </source>
</evidence>
<evidence type="ECO:0000313" key="5">
    <source>
        <dbReference type="EMBL" id="CAF9906268.1"/>
    </source>
</evidence>
<evidence type="ECO:0000256" key="2">
    <source>
        <dbReference type="ARBA" id="ARBA00022723"/>
    </source>
</evidence>
<keyword evidence="6" id="KW-1185">Reference proteome</keyword>
<dbReference type="Pfam" id="PF04828">
    <property type="entry name" value="GFA"/>
    <property type="match status" value="1"/>
</dbReference>
<reference evidence="5" key="1">
    <citation type="submission" date="2021-03" db="EMBL/GenBank/DDBJ databases">
        <authorList>
            <person name="Tagirdzhanova G."/>
        </authorList>
    </citation>
    <scope>NUCLEOTIDE SEQUENCE</scope>
</reference>
<dbReference type="InterPro" id="IPR011057">
    <property type="entry name" value="Mss4-like_sf"/>
</dbReference>
<dbReference type="GO" id="GO:0016846">
    <property type="term" value="F:carbon-sulfur lyase activity"/>
    <property type="evidence" value="ECO:0007669"/>
    <property type="project" value="InterPro"/>
</dbReference>
<dbReference type="Gene3D" id="3.90.1590.10">
    <property type="entry name" value="glutathione-dependent formaldehyde- activating enzyme (gfa)"/>
    <property type="match status" value="1"/>
</dbReference>
<comment type="similarity">
    <text evidence="1">Belongs to the Gfa family.</text>
</comment>
<dbReference type="GO" id="GO:0046872">
    <property type="term" value="F:metal ion binding"/>
    <property type="evidence" value="ECO:0007669"/>
    <property type="project" value="UniProtKB-KW"/>
</dbReference>
<organism evidence="5 6">
    <name type="scientific">Heterodermia speciosa</name>
    <dbReference type="NCBI Taxonomy" id="116794"/>
    <lineage>
        <taxon>Eukaryota</taxon>
        <taxon>Fungi</taxon>
        <taxon>Dikarya</taxon>
        <taxon>Ascomycota</taxon>
        <taxon>Pezizomycotina</taxon>
        <taxon>Lecanoromycetes</taxon>
        <taxon>OSLEUM clade</taxon>
        <taxon>Lecanoromycetidae</taxon>
        <taxon>Caliciales</taxon>
        <taxon>Physciaceae</taxon>
        <taxon>Heterodermia</taxon>
    </lineage>
</organism>
<accession>A0A8H3EKP3</accession>
<dbReference type="InterPro" id="IPR006913">
    <property type="entry name" value="CENP-V/GFA"/>
</dbReference>
<dbReference type="SUPFAM" id="SSF51316">
    <property type="entry name" value="Mss4-like"/>
    <property type="match status" value="1"/>
</dbReference>
<dbReference type="EMBL" id="CAJPDS010000004">
    <property type="protein sequence ID" value="CAF9906268.1"/>
    <property type="molecule type" value="Genomic_DNA"/>
</dbReference>
<dbReference type="AlphaFoldDB" id="A0A8H3EKP3"/>
<sequence length="185" mass="20087">MTTSTDAPEAITGGCLCGKVRYSITFPTADSWPPQTGALIAPFITLDTKDVAWSAADGSQTEGFPPKLAHFHSSAHGRRGFCITCGSTVSWRHEENPKEIEILLGTIDERWLIGDRTERVQSEDLTKPGAWEEVLRDEGDVGKDLCYPAGGNCFFRNAVKGVTDRKLGGGKTFVENSEAGLRIPD</sequence>
<evidence type="ECO:0000313" key="6">
    <source>
        <dbReference type="Proteomes" id="UP000664521"/>
    </source>
</evidence>
<keyword evidence="3" id="KW-0862">Zinc</keyword>
<keyword evidence="2" id="KW-0479">Metal-binding</keyword>
<proteinExistence type="inferred from homology"/>
<comment type="caution">
    <text evidence="5">The sequence shown here is derived from an EMBL/GenBank/DDBJ whole genome shotgun (WGS) entry which is preliminary data.</text>
</comment>
<name>A0A8H3EKP3_9LECA</name>
<gene>
    <name evidence="5" type="ORF">HETSPECPRED_006126</name>
</gene>
<dbReference type="OrthoDB" id="6329284at2759"/>
<dbReference type="Proteomes" id="UP000664521">
    <property type="component" value="Unassembled WGS sequence"/>
</dbReference>
<protein>
    <recommendedName>
        <fullName evidence="4">CENP-V/GFA domain-containing protein</fullName>
    </recommendedName>
</protein>
<evidence type="ECO:0000256" key="3">
    <source>
        <dbReference type="ARBA" id="ARBA00022833"/>
    </source>
</evidence>
<evidence type="ECO:0000259" key="4">
    <source>
        <dbReference type="Pfam" id="PF04828"/>
    </source>
</evidence>
<feature type="domain" description="CENP-V/GFA" evidence="4">
    <location>
        <begin position="11"/>
        <end position="110"/>
    </location>
</feature>